<dbReference type="EMBL" id="QWEY01000007">
    <property type="protein sequence ID" value="RGP36767.1"/>
    <property type="molecule type" value="Genomic_DNA"/>
</dbReference>
<protein>
    <submittedName>
        <fullName evidence="1">Uncharacterized protein</fullName>
    </submittedName>
</protein>
<organism evidence="1 2">
    <name type="scientific">Pseudotabrizicola alkalilacus</name>
    <dbReference type="NCBI Taxonomy" id="2305252"/>
    <lineage>
        <taxon>Bacteria</taxon>
        <taxon>Pseudomonadati</taxon>
        <taxon>Pseudomonadota</taxon>
        <taxon>Alphaproteobacteria</taxon>
        <taxon>Rhodobacterales</taxon>
        <taxon>Paracoccaceae</taxon>
        <taxon>Pseudotabrizicola</taxon>
    </lineage>
</organism>
<reference evidence="1 2" key="1">
    <citation type="submission" date="2018-08" db="EMBL/GenBank/DDBJ databases">
        <title>Flavobacterium tibetense sp. nov., isolated from a wetland YonghuCo on Tibetan Plateau.</title>
        <authorList>
            <person name="Phurbu D."/>
            <person name="Lu H."/>
            <person name="Xing P."/>
        </authorList>
    </citation>
    <scope>NUCLEOTIDE SEQUENCE [LARGE SCALE GENOMIC DNA]</scope>
    <source>
        <strain evidence="1 2">DJC</strain>
    </source>
</reference>
<keyword evidence="2" id="KW-1185">Reference proteome</keyword>
<evidence type="ECO:0000313" key="2">
    <source>
        <dbReference type="Proteomes" id="UP000284547"/>
    </source>
</evidence>
<gene>
    <name evidence="1" type="ORF">D1012_14060</name>
</gene>
<dbReference type="Proteomes" id="UP000284547">
    <property type="component" value="Unassembled WGS sequence"/>
</dbReference>
<dbReference type="AlphaFoldDB" id="A0A411Z134"/>
<name>A0A411Z134_9RHOB</name>
<proteinExistence type="predicted"/>
<comment type="caution">
    <text evidence="1">The sequence shown here is derived from an EMBL/GenBank/DDBJ whole genome shotgun (WGS) entry which is preliminary data.</text>
</comment>
<evidence type="ECO:0000313" key="1">
    <source>
        <dbReference type="EMBL" id="RGP36767.1"/>
    </source>
</evidence>
<sequence>MPVLLLLLLLSVLIYMWIARRNSTLTRACRWRQERSAGQWRCASCGAVMPGERAPRDCLRPKD</sequence>
<accession>A0A411Z134</accession>